<gene>
    <name evidence="1" type="ORF">BFS30_01420</name>
</gene>
<dbReference type="EMBL" id="CP017141">
    <property type="protein sequence ID" value="AOM75946.1"/>
    <property type="molecule type" value="Genomic_DNA"/>
</dbReference>
<reference evidence="1 2" key="1">
    <citation type="submission" date="2016-08" db="EMBL/GenBank/DDBJ databases">
        <authorList>
            <person name="Seilhamer J.J."/>
        </authorList>
    </citation>
    <scope>NUCLEOTIDE SEQUENCE [LARGE SCALE GENOMIC DNA]</scope>
    <source>
        <strain evidence="1 2">DX4</strain>
    </source>
</reference>
<dbReference type="AlphaFoldDB" id="A0A1D7QB77"/>
<organism evidence="1 2">
    <name type="scientific">Pedobacter steynii</name>
    <dbReference type="NCBI Taxonomy" id="430522"/>
    <lineage>
        <taxon>Bacteria</taxon>
        <taxon>Pseudomonadati</taxon>
        <taxon>Bacteroidota</taxon>
        <taxon>Sphingobacteriia</taxon>
        <taxon>Sphingobacteriales</taxon>
        <taxon>Sphingobacteriaceae</taxon>
        <taxon>Pedobacter</taxon>
    </lineage>
</organism>
<keyword evidence="2" id="KW-1185">Reference proteome</keyword>
<dbReference type="KEGG" id="psty:BFS30_01420"/>
<evidence type="ECO:0000313" key="2">
    <source>
        <dbReference type="Proteomes" id="UP000094313"/>
    </source>
</evidence>
<proteinExistence type="predicted"/>
<sequence length="64" mass="7690">MYLERMFQLKFLLQMFFTKISPSVKIIVQWQFLGHLTLESELNHAELSTKISEDILQLINHRIK</sequence>
<name>A0A1D7QB77_9SPHI</name>
<accession>A0A1D7QB77</accession>
<evidence type="ECO:0000313" key="1">
    <source>
        <dbReference type="EMBL" id="AOM75946.1"/>
    </source>
</evidence>
<dbReference type="Proteomes" id="UP000094313">
    <property type="component" value="Chromosome"/>
</dbReference>
<protein>
    <submittedName>
        <fullName evidence="1">Uncharacterized protein</fullName>
    </submittedName>
</protein>